<evidence type="ECO:0000313" key="2">
    <source>
        <dbReference type="Proteomes" id="UP001157946"/>
    </source>
</evidence>
<dbReference type="AlphaFoldDB" id="A0AA46ACW6"/>
<dbReference type="RefSeq" id="WP_102991607.1">
    <property type="nucleotide sequence ID" value="NZ_FXTU01000001.1"/>
</dbReference>
<dbReference type="Gene3D" id="3.30.70.100">
    <property type="match status" value="1"/>
</dbReference>
<proteinExistence type="predicted"/>
<name>A0AA46ACW6_9BACL</name>
<reference evidence="1" key="1">
    <citation type="submission" date="2017-05" db="EMBL/GenBank/DDBJ databases">
        <authorList>
            <person name="Varghese N."/>
            <person name="Submissions S."/>
        </authorList>
    </citation>
    <scope>NUCLEOTIDE SEQUENCE</scope>
    <source>
        <strain evidence="1">DSM 45262</strain>
    </source>
</reference>
<evidence type="ECO:0000313" key="1">
    <source>
        <dbReference type="EMBL" id="SMP00977.1"/>
    </source>
</evidence>
<protein>
    <submittedName>
        <fullName evidence="1">Uncharacterized protein</fullName>
    </submittedName>
</protein>
<comment type="caution">
    <text evidence="1">The sequence shown here is derived from an EMBL/GenBank/DDBJ whole genome shotgun (WGS) entry which is preliminary data.</text>
</comment>
<dbReference type="Proteomes" id="UP001157946">
    <property type="component" value="Unassembled WGS sequence"/>
</dbReference>
<gene>
    <name evidence="1" type="ORF">SAMN06265361_101200</name>
</gene>
<sequence length="117" mass="13671">MKMKFSFLFRNHEETRDTDRYTLFLQNNIIPNILEVDGVSHVELCHLAPFTFAMTQDGAQTEPQHVLQMDIYYDSVIDFQQAMNSFNNAYLVDEIVKASEYTDLYISCIVDYTPENV</sequence>
<accession>A0AA46ACW6</accession>
<keyword evidence="2" id="KW-1185">Reference proteome</keyword>
<organism evidence="1 2">
    <name type="scientific">Laceyella tengchongensis</name>
    <dbReference type="NCBI Taxonomy" id="574699"/>
    <lineage>
        <taxon>Bacteria</taxon>
        <taxon>Bacillati</taxon>
        <taxon>Bacillota</taxon>
        <taxon>Bacilli</taxon>
        <taxon>Bacillales</taxon>
        <taxon>Thermoactinomycetaceae</taxon>
        <taxon>Laceyella</taxon>
    </lineage>
</organism>
<dbReference type="EMBL" id="FXTU01000001">
    <property type="protein sequence ID" value="SMP00977.1"/>
    <property type="molecule type" value="Genomic_DNA"/>
</dbReference>